<proteinExistence type="predicted"/>
<reference evidence="2" key="1">
    <citation type="journal article" date="2019" name="Int. J. Syst. Evol. Microbiol.">
        <title>The Global Catalogue of Microorganisms (GCM) 10K type strain sequencing project: providing services to taxonomists for standard genome sequencing and annotation.</title>
        <authorList>
            <consortium name="The Broad Institute Genomics Platform"/>
            <consortium name="The Broad Institute Genome Sequencing Center for Infectious Disease"/>
            <person name="Wu L."/>
            <person name="Ma J."/>
        </authorList>
    </citation>
    <scope>NUCLEOTIDE SEQUENCE [LARGE SCALE GENOMIC DNA]</scope>
    <source>
        <strain evidence="2">CGMCC 1.12286</strain>
    </source>
</reference>
<gene>
    <name evidence="1" type="ORF">ACFSB2_14730</name>
</gene>
<dbReference type="Pfam" id="PF04978">
    <property type="entry name" value="MST"/>
    <property type="match status" value="1"/>
</dbReference>
<dbReference type="Gene3D" id="1.20.120.450">
    <property type="entry name" value="dinb family like domain"/>
    <property type="match status" value="1"/>
</dbReference>
<comment type="caution">
    <text evidence="1">The sequence shown here is derived from an EMBL/GenBank/DDBJ whole genome shotgun (WGS) entry which is preliminary data.</text>
</comment>
<accession>A0ABW4JHX4</accession>
<dbReference type="Proteomes" id="UP001597079">
    <property type="component" value="Unassembled WGS sequence"/>
</dbReference>
<evidence type="ECO:0000313" key="1">
    <source>
        <dbReference type="EMBL" id="MFD1675957.1"/>
    </source>
</evidence>
<name>A0ABW4JHX4_9BACL</name>
<dbReference type="InterPro" id="IPR007061">
    <property type="entry name" value="MST-like"/>
</dbReference>
<sequence>MNYVRQTTTWEVQELTTKQLDYRQDDDANSINSLLRHIASIETFYYITTIERRTMTKAEMERWGPALELGPAGNLILRGYSLDEQLACLNEVRTRTLEGLQQKNDDWLSEEFPLNTETKANNYFAWFHVFEDELNHRGQIRILRKRLPF</sequence>
<organism evidence="1 2">
    <name type="scientific">Alicyclobacillus fodiniaquatilis</name>
    <dbReference type="NCBI Taxonomy" id="1661150"/>
    <lineage>
        <taxon>Bacteria</taxon>
        <taxon>Bacillati</taxon>
        <taxon>Bacillota</taxon>
        <taxon>Bacilli</taxon>
        <taxon>Bacillales</taxon>
        <taxon>Alicyclobacillaceae</taxon>
        <taxon>Alicyclobacillus</taxon>
    </lineage>
</organism>
<dbReference type="RefSeq" id="WP_377943854.1">
    <property type="nucleotide sequence ID" value="NZ_JBHUCX010000036.1"/>
</dbReference>
<dbReference type="InterPro" id="IPR034660">
    <property type="entry name" value="DinB/YfiT-like"/>
</dbReference>
<dbReference type="SUPFAM" id="SSF109854">
    <property type="entry name" value="DinB/YfiT-like putative metalloenzymes"/>
    <property type="match status" value="1"/>
</dbReference>
<evidence type="ECO:0000313" key="2">
    <source>
        <dbReference type="Proteomes" id="UP001597079"/>
    </source>
</evidence>
<protein>
    <submittedName>
        <fullName evidence="1">DinB family protein</fullName>
    </submittedName>
</protein>
<dbReference type="EMBL" id="JBHUCX010000036">
    <property type="protein sequence ID" value="MFD1675957.1"/>
    <property type="molecule type" value="Genomic_DNA"/>
</dbReference>
<keyword evidence="2" id="KW-1185">Reference proteome</keyword>